<reference evidence="9 10" key="1">
    <citation type="submission" date="2019-03" db="EMBL/GenBank/DDBJ databases">
        <authorList>
            <person name="Kox A.R. M."/>
        </authorList>
    </citation>
    <scope>NUCLEOTIDE SEQUENCE [LARGE SCALE GENOMIC DNA]</scope>
    <source>
        <strain evidence="9">MTUNDRAET4 annotated genome</strain>
    </source>
</reference>
<dbReference type="GO" id="GO:0003676">
    <property type="term" value="F:nucleic acid binding"/>
    <property type="evidence" value="ECO:0007669"/>
    <property type="project" value="InterPro"/>
</dbReference>
<dbReference type="PANTHER" id="PTHR30255:SF2">
    <property type="entry name" value="SINGLE-STRANDED-DNA-SPECIFIC EXONUCLEASE RECJ"/>
    <property type="match status" value="1"/>
</dbReference>
<keyword evidence="3" id="KW-0540">Nuclease</keyword>
<protein>
    <recommendedName>
        <fullName evidence="2">Single-stranded-DNA-specific exonuclease RecJ</fullName>
    </recommendedName>
</protein>
<feature type="domain" description="DHHA1" evidence="7">
    <location>
        <begin position="378"/>
        <end position="471"/>
    </location>
</feature>
<keyword evidence="5 9" id="KW-0269">Exonuclease</keyword>
<dbReference type="GO" id="GO:0006310">
    <property type="term" value="P:DNA recombination"/>
    <property type="evidence" value="ECO:0007669"/>
    <property type="project" value="InterPro"/>
</dbReference>
<comment type="similarity">
    <text evidence="1">Belongs to the RecJ family.</text>
</comment>
<sequence length="605" mass="63755">MSDSITSSSRPFLGVQRSALGLAWRDRLDANGQARALAIAQLQGHGDILSRILAGRGVGPETSEDYLDPSLRRLLPDPHCLKDMDAAADRIAHAVERGDKIAIFGDYDVDGAASSALLADYFEACGISSVVYIPDRIFEGYGPNIAAIQTLAAAGAKLLITVDCGTMSYAPLVEARRLGLDPIVIDHHQAPETLPDALVVNPNRQDDLSQLGQLCAAGVVFMTLIALNRLLRARGFFSFRPEPDLLAGLDLVSLATIADVAPLSGLNRAFVTKGLAVMRRRARPGLAALFDVAKIDGPPRPYHLGFLIGPRINAGGRIGDAALGARLLSIADPADARRIAGELDRLNRERQVLEGGTLEEAEAQALARLGADDVGAAILVASDDWHPGVVGLVASRLKDKFRRPAFAIAFSPNGGSGTGSGRSIPGVDLGFVVREAVEAEILVKGGGHAMAAGITIRPERVEDFRAFLEIALAKKVAEGRAEQALLIDAALTAAGATPTLVKALERAGPYGSGNAEPVFALPAHRLLDVSEVGNGHIRLRAQAGDGAKIDGIAFRASGQPLEHALRAARGAMVHLAGTLALDQWGGAERVQLRLLDIARVDQRMA</sequence>
<feature type="domain" description="RecJ OB" evidence="8">
    <location>
        <begin position="487"/>
        <end position="596"/>
    </location>
</feature>
<evidence type="ECO:0000313" key="10">
    <source>
        <dbReference type="Proteomes" id="UP000294360"/>
    </source>
</evidence>
<evidence type="ECO:0000256" key="5">
    <source>
        <dbReference type="ARBA" id="ARBA00022839"/>
    </source>
</evidence>
<dbReference type="InterPro" id="IPR051673">
    <property type="entry name" value="SSDNA_exonuclease_RecJ"/>
</dbReference>
<evidence type="ECO:0000259" key="7">
    <source>
        <dbReference type="Pfam" id="PF02272"/>
    </source>
</evidence>
<evidence type="ECO:0000313" key="9">
    <source>
        <dbReference type="EMBL" id="VFU10279.1"/>
    </source>
</evidence>
<dbReference type="Pfam" id="PF02272">
    <property type="entry name" value="DHHA1"/>
    <property type="match status" value="1"/>
</dbReference>
<dbReference type="SUPFAM" id="SSF64182">
    <property type="entry name" value="DHH phosphoesterases"/>
    <property type="match status" value="1"/>
</dbReference>
<accession>A0A4U8Z4C3</accession>
<dbReference type="NCBIfam" id="TIGR00644">
    <property type="entry name" value="recJ"/>
    <property type="match status" value="1"/>
</dbReference>
<dbReference type="Gene3D" id="3.10.310.30">
    <property type="match status" value="1"/>
</dbReference>
<dbReference type="InterPro" id="IPR038763">
    <property type="entry name" value="DHH_sf"/>
</dbReference>
<dbReference type="Gene3D" id="3.90.1640.30">
    <property type="match status" value="1"/>
</dbReference>
<feature type="domain" description="DDH" evidence="6">
    <location>
        <begin position="100"/>
        <end position="224"/>
    </location>
</feature>
<dbReference type="EMBL" id="LR536450">
    <property type="protein sequence ID" value="VFU10279.1"/>
    <property type="molecule type" value="Genomic_DNA"/>
</dbReference>
<dbReference type="PANTHER" id="PTHR30255">
    <property type="entry name" value="SINGLE-STRANDED-DNA-SPECIFIC EXONUCLEASE RECJ"/>
    <property type="match status" value="1"/>
</dbReference>
<evidence type="ECO:0000256" key="4">
    <source>
        <dbReference type="ARBA" id="ARBA00022801"/>
    </source>
</evidence>
<keyword evidence="4" id="KW-0378">Hydrolase</keyword>
<evidence type="ECO:0000256" key="2">
    <source>
        <dbReference type="ARBA" id="ARBA00019841"/>
    </source>
</evidence>
<proteinExistence type="inferred from homology"/>
<evidence type="ECO:0000256" key="3">
    <source>
        <dbReference type="ARBA" id="ARBA00022722"/>
    </source>
</evidence>
<dbReference type="RefSeq" id="WP_134490975.1">
    <property type="nucleotide sequence ID" value="NZ_CP139089.1"/>
</dbReference>
<dbReference type="Proteomes" id="UP000294360">
    <property type="component" value="Chromosome"/>
</dbReference>
<dbReference type="OrthoDB" id="9809852at2"/>
<dbReference type="GO" id="GO:0006281">
    <property type="term" value="P:DNA repair"/>
    <property type="evidence" value="ECO:0007669"/>
    <property type="project" value="InterPro"/>
</dbReference>
<gene>
    <name evidence="9" type="primary">recJ</name>
    <name evidence="9" type="ORF">MTUNDRAET4_3392</name>
</gene>
<dbReference type="InterPro" id="IPR003156">
    <property type="entry name" value="DHHA1_dom"/>
</dbReference>
<dbReference type="Pfam" id="PF17768">
    <property type="entry name" value="RecJ_OB"/>
    <property type="match status" value="1"/>
</dbReference>
<dbReference type="InterPro" id="IPR041122">
    <property type="entry name" value="RecJ_OB"/>
</dbReference>
<evidence type="ECO:0000259" key="8">
    <source>
        <dbReference type="Pfam" id="PF17768"/>
    </source>
</evidence>
<name>A0A4U8Z4C3_METTU</name>
<dbReference type="AlphaFoldDB" id="A0A4U8Z4C3"/>
<evidence type="ECO:0000259" key="6">
    <source>
        <dbReference type="Pfam" id="PF01368"/>
    </source>
</evidence>
<dbReference type="InterPro" id="IPR001667">
    <property type="entry name" value="DDH_dom"/>
</dbReference>
<dbReference type="KEGG" id="mtun:MTUNDRAET4_3392"/>
<dbReference type="GO" id="GO:0008409">
    <property type="term" value="F:5'-3' exonuclease activity"/>
    <property type="evidence" value="ECO:0007669"/>
    <property type="project" value="InterPro"/>
</dbReference>
<dbReference type="Pfam" id="PF01368">
    <property type="entry name" value="DHH"/>
    <property type="match status" value="1"/>
</dbReference>
<organism evidence="9 10">
    <name type="scientific">Methylocella tundrae</name>
    <dbReference type="NCBI Taxonomy" id="227605"/>
    <lineage>
        <taxon>Bacteria</taxon>
        <taxon>Pseudomonadati</taxon>
        <taxon>Pseudomonadota</taxon>
        <taxon>Alphaproteobacteria</taxon>
        <taxon>Hyphomicrobiales</taxon>
        <taxon>Beijerinckiaceae</taxon>
        <taxon>Methylocella</taxon>
    </lineage>
</organism>
<evidence type="ECO:0000256" key="1">
    <source>
        <dbReference type="ARBA" id="ARBA00005915"/>
    </source>
</evidence>
<dbReference type="InterPro" id="IPR004610">
    <property type="entry name" value="RecJ"/>
</dbReference>